<feature type="coiled-coil region" evidence="7">
    <location>
        <begin position="260"/>
        <end position="291"/>
    </location>
</feature>
<gene>
    <name evidence="5" type="primary">xseA</name>
    <name evidence="10" type="ORF">PRCB_08590</name>
</gene>
<organism evidence="10 11">
    <name type="scientific">Pantoea rodasii</name>
    <dbReference type="NCBI Taxonomy" id="1076549"/>
    <lineage>
        <taxon>Bacteria</taxon>
        <taxon>Pseudomonadati</taxon>
        <taxon>Pseudomonadota</taxon>
        <taxon>Gammaproteobacteria</taxon>
        <taxon>Enterobacterales</taxon>
        <taxon>Erwiniaceae</taxon>
        <taxon>Pantoea</taxon>
    </lineage>
</organism>
<dbReference type="GO" id="GO:0005737">
    <property type="term" value="C:cytoplasm"/>
    <property type="evidence" value="ECO:0007669"/>
    <property type="project" value="UniProtKB-SubCell"/>
</dbReference>
<accession>A0A2M9WGV1</accession>
<dbReference type="Pfam" id="PF02601">
    <property type="entry name" value="Exonuc_VII_L"/>
    <property type="match status" value="1"/>
</dbReference>
<dbReference type="GO" id="GO:0008855">
    <property type="term" value="F:exodeoxyribonuclease VII activity"/>
    <property type="evidence" value="ECO:0007669"/>
    <property type="project" value="UniProtKB-UniRule"/>
</dbReference>
<proteinExistence type="inferred from homology"/>
<comment type="subunit">
    <text evidence="5">Heterooligomer composed of large and small subunits.</text>
</comment>
<reference evidence="10 11" key="1">
    <citation type="submission" date="2017-11" db="EMBL/GenBank/DDBJ databases">
        <title>The genome sequence of Pantoea rodasii DSM 26611.</title>
        <authorList>
            <person name="Gao J."/>
            <person name="Mao X."/>
            <person name="Sun J."/>
        </authorList>
    </citation>
    <scope>NUCLEOTIDE SEQUENCE [LARGE SCALE GENOMIC DNA]</scope>
    <source>
        <strain evidence="10 11">DSM 26611</strain>
    </source>
</reference>
<keyword evidence="11" id="KW-1185">Reference proteome</keyword>
<evidence type="ECO:0000256" key="6">
    <source>
        <dbReference type="RuleBase" id="RU004355"/>
    </source>
</evidence>
<comment type="function">
    <text evidence="5">Bidirectionally degrades single-stranded DNA into large acid-insoluble oligonucleotides, which are then degraded further into small acid-soluble oligonucleotides.</text>
</comment>
<dbReference type="InterPro" id="IPR003753">
    <property type="entry name" value="Exonuc_VII_L"/>
</dbReference>
<keyword evidence="7" id="KW-0175">Coiled coil</keyword>
<dbReference type="PANTHER" id="PTHR30008">
    <property type="entry name" value="EXODEOXYRIBONUCLEASE 7 LARGE SUBUNIT"/>
    <property type="match status" value="1"/>
</dbReference>
<dbReference type="EMBL" id="PIQI01000011">
    <property type="protein sequence ID" value="PJZ06754.1"/>
    <property type="molecule type" value="Genomic_DNA"/>
</dbReference>
<evidence type="ECO:0000256" key="7">
    <source>
        <dbReference type="SAM" id="Coils"/>
    </source>
</evidence>
<dbReference type="NCBIfam" id="TIGR00237">
    <property type="entry name" value="xseA"/>
    <property type="match status" value="1"/>
</dbReference>
<comment type="similarity">
    <text evidence="5 6">Belongs to the XseA family.</text>
</comment>
<evidence type="ECO:0000256" key="2">
    <source>
        <dbReference type="ARBA" id="ARBA00022722"/>
    </source>
</evidence>
<evidence type="ECO:0000313" key="10">
    <source>
        <dbReference type="EMBL" id="PJZ06754.1"/>
    </source>
</evidence>
<dbReference type="CDD" id="cd04489">
    <property type="entry name" value="ExoVII_LU_OBF"/>
    <property type="match status" value="1"/>
</dbReference>
<dbReference type="Proteomes" id="UP000232062">
    <property type="component" value="Unassembled WGS sequence"/>
</dbReference>
<evidence type="ECO:0000259" key="8">
    <source>
        <dbReference type="Pfam" id="PF02601"/>
    </source>
</evidence>
<dbReference type="STRING" id="1076549.HA45_15690"/>
<sequence length="457" mass="52097">MSLPPTANIFTVSRLNTTVRQLLENEMGLVWLSAEISNFTQPSSGHWYFTLKDDGAQVRCAMFRNSNRRVTFRPQHGQQVLVRASITLYEPRGDYQLIIESMHPAGEGLLQQQFEQLKARLAAEGLFDQQFKQPLPDPARQVGVITSATGAALHDVLRVLHRRDPSLPVIIYPTPVQGVDAPAAIVRAIELANQRDECDVLIVGRGGGSLEDLWSFNDERVARAIFASRLPIVSAVGHETDVTIADFVADLRAPTPSAAAEQVSRNQVELLRRLQSQQQRMEMAMDFYLAEQQRRFTRIQHRLQQQHPQLRLARQQTTLFQLQRRLGEAMDQRLRVANRQQDRVLQRLNNHQPQGRILRAQQQMQQWQYRLQQGMEKQLNHNRQRFGNLAAQLEGVSPLATLARGFSVTTDTQGQLVKKTQQLHKGDLLRTRLDDGWVESQVTALEPQKSRSRKARS</sequence>
<evidence type="ECO:0000256" key="1">
    <source>
        <dbReference type="ARBA" id="ARBA00022490"/>
    </source>
</evidence>
<comment type="caution">
    <text evidence="10">The sequence shown here is derived from an EMBL/GenBank/DDBJ whole genome shotgun (WGS) entry which is preliminary data.</text>
</comment>
<feature type="domain" description="Exonuclease VII large subunit C-terminal" evidence="8">
    <location>
        <begin position="126"/>
        <end position="440"/>
    </location>
</feature>
<name>A0A2M9WGV1_9GAMM</name>
<keyword evidence="2 5" id="KW-0540">Nuclease</keyword>
<dbReference type="GO" id="GO:0003676">
    <property type="term" value="F:nucleic acid binding"/>
    <property type="evidence" value="ECO:0007669"/>
    <property type="project" value="InterPro"/>
</dbReference>
<dbReference type="GO" id="GO:0009318">
    <property type="term" value="C:exodeoxyribonuclease VII complex"/>
    <property type="evidence" value="ECO:0007669"/>
    <property type="project" value="UniProtKB-UniRule"/>
</dbReference>
<dbReference type="Pfam" id="PF13742">
    <property type="entry name" value="tRNA_anti_2"/>
    <property type="match status" value="1"/>
</dbReference>
<dbReference type="OrthoDB" id="9802795at2"/>
<evidence type="ECO:0000256" key="3">
    <source>
        <dbReference type="ARBA" id="ARBA00022801"/>
    </source>
</evidence>
<dbReference type="PANTHER" id="PTHR30008:SF0">
    <property type="entry name" value="EXODEOXYRIBONUCLEASE 7 LARGE SUBUNIT"/>
    <property type="match status" value="1"/>
</dbReference>
<keyword evidence="4 5" id="KW-0269">Exonuclease</keyword>
<evidence type="ECO:0000256" key="5">
    <source>
        <dbReference type="HAMAP-Rule" id="MF_00378"/>
    </source>
</evidence>
<evidence type="ECO:0000259" key="9">
    <source>
        <dbReference type="Pfam" id="PF13742"/>
    </source>
</evidence>
<protein>
    <recommendedName>
        <fullName evidence="5">Exodeoxyribonuclease 7 large subunit</fullName>
        <ecNumber evidence="5">3.1.11.6</ecNumber>
    </recommendedName>
    <alternativeName>
        <fullName evidence="5">Exodeoxyribonuclease VII large subunit</fullName>
        <shortName evidence="5">Exonuclease VII large subunit</shortName>
    </alternativeName>
</protein>
<keyword evidence="1 5" id="KW-0963">Cytoplasm</keyword>
<comment type="subcellular location">
    <subcellularLocation>
        <location evidence="5 6">Cytoplasm</location>
    </subcellularLocation>
</comment>
<comment type="catalytic activity">
    <reaction evidence="5 6">
        <text>Exonucleolytic cleavage in either 5'- to 3'- or 3'- to 5'-direction to yield nucleoside 5'-phosphates.</text>
        <dbReference type="EC" id="3.1.11.6"/>
    </reaction>
</comment>
<dbReference type="GO" id="GO:0006308">
    <property type="term" value="P:DNA catabolic process"/>
    <property type="evidence" value="ECO:0007669"/>
    <property type="project" value="UniProtKB-UniRule"/>
</dbReference>
<dbReference type="RefSeq" id="WP_100701270.1">
    <property type="nucleotide sequence ID" value="NZ_MLFP01000012.1"/>
</dbReference>
<evidence type="ECO:0000313" key="11">
    <source>
        <dbReference type="Proteomes" id="UP000232062"/>
    </source>
</evidence>
<dbReference type="HAMAP" id="MF_00378">
    <property type="entry name" value="Exonuc_7_L"/>
    <property type="match status" value="1"/>
</dbReference>
<keyword evidence="3 5" id="KW-0378">Hydrolase</keyword>
<feature type="domain" description="OB-fold nucleic acid binding" evidence="9">
    <location>
        <begin position="10"/>
        <end position="102"/>
    </location>
</feature>
<evidence type="ECO:0000256" key="4">
    <source>
        <dbReference type="ARBA" id="ARBA00022839"/>
    </source>
</evidence>
<dbReference type="EC" id="3.1.11.6" evidence="5"/>
<dbReference type="InterPro" id="IPR025824">
    <property type="entry name" value="OB-fold_nuc-bd_dom"/>
</dbReference>
<dbReference type="AlphaFoldDB" id="A0A2M9WGV1"/>
<dbReference type="InterPro" id="IPR020579">
    <property type="entry name" value="Exonuc_VII_lsu_C"/>
</dbReference>